<dbReference type="InterPro" id="IPR001584">
    <property type="entry name" value="Integrase_cat-core"/>
</dbReference>
<name>A0A413B2T8_BACSE</name>
<dbReference type="EMBL" id="QSAF01000027">
    <property type="protein sequence ID" value="RGW31843.1"/>
    <property type="molecule type" value="Genomic_DNA"/>
</dbReference>
<proteinExistence type="predicted"/>
<dbReference type="RefSeq" id="WP_117859250.1">
    <property type="nucleotide sequence ID" value="NZ_JAQCSR010000021.1"/>
</dbReference>
<evidence type="ECO:0000313" key="3">
    <source>
        <dbReference type="EMBL" id="RGW31843.1"/>
    </source>
</evidence>
<dbReference type="Proteomes" id="UP000285150">
    <property type="component" value="Unassembled WGS sequence"/>
</dbReference>
<protein>
    <recommendedName>
        <fullName evidence="2">Integrase catalytic domain-containing protein</fullName>
    </recommendedName>
</protein>
<evidence type="ECO:0000313" key="4">
    <source>
        <dbReference type="Proteomes" id="UP000285150"/>
    </source>
</evidence>
<dbReference type="PROSITE" id="PS50994">
    <property type="entry name" value="INTEGRASE"/>
    <property type="match status" value="1"/>
</dbReference>
<evidence type="ECO:0000256" key="1">
    <source>
        <dbReference type="SAM" id="MobiDB-lite"/>
    </source>
</evidence>
<dbReference type="InterPro" id="IPR012337">
    <property type="entry name" value="RNaseH-like_sf"/>
</dbReference>
<dbReference type="AlphaFoldDB" id="A0A413B2T8"/>
<dbReference type="InterPro" id="IPR036397">
    <property type="entry name" value="RNaseH_sf"/>
</dbReference>
<comment type="caution">
    <text evidence="3">The sequence shown here is derived from an EMBL/GenBank/DDBJ whole genome shotgun (WGS) entry which is preliminary data.</text>
</comment>
<gene>
    <name evidence="3" type="ORF">DWV77_15870</name>
</gene>
<dbReference type="Gene3D" id="3.30.420.10">
    <property type="entry name" value="Ribonuclease H-like superfamily/Ribonuclease H"/>
    <property type="match status" value="1"/>
</dbReference>
<reference evidence="3 4" key="1">
    <citation type="submission" date="2018-08" db="EMBL/GenBank/DDBJ databases">
        <title>A genome reference for cultivated species of the human gut microbiota.</title>
        <authorList>
            <person name="Zou Y."/>
            <person name="Xue W."/>
            <person name="Luo G."/>
        </authorList>
    </citation>
    <scope>NUCLEOTIDE SEQUENCE [LARGE SCALE GENOMIC DNA]</scope>
    <source>
        <strain evidence="3 4">AF12-7</strain>
    </source>
</reference>
<evidence type="ECO:0000259" key="2">
    <source>
        <dbReference type="PROSITE" id="PS50994"/>
    </source>
</evidence>
<feature type="region of interest" description="Disordered" evidence="1">
    <location>
        <begin position="667"/>
        <end position="692"/>
    </location>
</feature>
<feature type="domain" description="Integrase catalytic" evidence="2">
    <location>
        <begin position="290"/>
        <end position="488"/>
    </location>
</feature>
<dbReference type="SUPFAM" id="SSF53098">
    <property type="entry name" value="Ribonuclease H-like"/>
    <property type="match status" value="1"/>
</dbReference>
<accession>A0A413B2T8</accession>
<dbReference type="GO" id="GO:0015074">
    <property type="term" value="P:DNA integration"/>
    <property type="evidence" value="ECO:0007669"/>
    <property type="project" value="InterPro"/>
</dbReference>
<dbReference type="GO" id="GO:0003676">
    <property type="term" value="F:nucleic acid binding"/>
    <property type="evidence" value="ECO:0007669"/>
    <property type="project" value="InterPro"/>
</dbReference>
<organism evidence="3 4">
    <name type="scientific">Bacteroides stercoris</name>
    <dbReference type="NCBI Taxonomy" id="46506"/>
    <lineage>
        <taxon>Bacteria</taxon>
        <taxon>Pseudomonadati</taxon>
        <taxon>Bacteroidota</taxon>
        <taxon>Bacteroidia</taxon>
        <taxon>Bacteroidales</taxon>
        <taxon>Bacteroidaceae</taxon>
        <taxon>Bacteroides</taxon>
    </lineage>
</organism>
<sequence>MEMYGKNICVSYRELVESGIISKSAYDKYVNQGKLTVARRGARNREALIYYDTMYPPIRVAYDTKNPEAKEHLRKQLKKVQTNPMNIRLKSDDKAVEFYKTYTPKISIDRQKEYVLNAKVMNAMIVQETGLQNKHSEYGYTHKSLVRNTVISLCEELRRSFNHTLPKSESRLMEKFRDYKMRGYVALVSGTTGNQSARKIGPREGRILLRLKRSKFPVYTDMQIFDEFNRIVAEHNTRITREADRLKLIESPQTVINYLYKTGIKLWWYGVVHGEIAFKNEFMPQFNTKLPQMPNTLWYGDGTKLNLYYKDYDKKNKRMVARTIDVYEVMDACSEMFLGYSFGAENFLTQYEAYRMALETWKVKPYEIVTDNQGGHKKPEAQAFFKKICHLHKTTMPHNGQSKTIESAFGRFQQQVMHKLYNYTGQNVTATKESSHVNIDLIMKNISQLPTLEEMKEQYLKCRLEWNSMPHPTSETGMTRMEMYTTLNSPKAEQLDEYEVQELFKLLSKDSVKYGKQGFVFSRNNKEYHYMVYDEFGQVDMGFHMQNVGVSFRYKYDPMDMTSVELWEVCAGDRLKYAATATPKVVFHRATAERSTEESERLYAQIRAQKRALAGHYIACEELLLEESMGEAYTKLVMPLPVGESQKSMERQREQYANEELKAPVAYPEGVGPGTYEAEPEEEPAGIASPGEYTKQVSGMTEAEMYLSFLSDN</sequence>